<keyword evidence="7" id="KW-0067">ATP-binding</keyword>
<dbReference type="GO" id="GO:0000160">
    <property type="term" value="P:phosphorelay signal transduction system"/>
    <property type="evidence" value="ECO:0007669"/>
    <property type="project" value="InterPro"/>
</dbReference>
<dbReference type="Proteomes" id="UP000474957">
    <property type="component" value="Unassembled WGS sequence"/>
</dbReference>
<dbReference type="InterPro" id="IPR011102">
    <property type="entry name" value="Sig_transdc_His_kinase_HWE"/>
</dbReference>
<dbReference type="Pfam" id="PF01590">
    <property type="entry name" value="GAF"/>
    <property type="match status" value="1"/>
</dbReference>
<dbReference type="InterPro" id="IPR003018">
    <property type="entry name" value="GAF"/>
</dbReference>
<keyword evidence="4" id="KW-0808">Transferase</keyword>
<keyword evidence="6" id="KW-0418">Kinase</keyword>
<dbReference type="Pfam" id="PF07536">
    <property type="entry name" value="HWE_HK"/>
    <property type="match status" value="1"/>
</dbReference>
<evidence type="ECO:0000256" key="3">
    <source>
        <dbReference type="ARBA" id="ARBA00022553"/>
    </source>
</evidence>
<dbReference type="PANTHER" id="PTHR41523:SF7">
    <property type="entry name" value="HISTIDINE KINASE"/>
    <property type="match status" value="1"/>
</dbReference>
<comment type="caution">
    <text evidence="11">The sequence shown here is derived from an EMBL/GenBank/DDBJ whole genome shotgun (WGS) entry which is preliminary data.</text>
</comment>
<dbReference type="InterPro" id="IPR013656">
    <property type="entry name" value="PAS_4"/>
</dbReference>
<accession>A0A6L5Z148</accession>
<feature type="region of interest" description="Disordered" evidence="9">
    <location>
        <begin position="526"/>
        <end position="550"/>
    </location>
</feature>
<keyword evidence="5" id="KW-0547">Nucleotide-binding</keyword>
<proteinExistence type="predicted"/>
<evidence type="ECO:0000256" key="4">
    <source>
        <dbReference type="ARBA" id="ARBA00022679"/>
    </source>
</evidence>
<dbReference type="PANTHER" id="PTHR41523">
    <property type="entry name" value="TWO-COMPONENT SYSTEM SENSOR PROTEIN"/>
    <property type="match status" value="1"/>
</dbReference>
<protein>
    <recommendedName>
        <fullName evidence="2">histidine kinase</fullName>
        <ecNumber evidence="2">2.7.13.3</ecNumber>
    </recommendedName>
</protein>
<comment type="catalytic activity">
    <reaction evidence="1">
        <text>ATP + protein L-histidine = ADP + protein N-phospho-L-histidine.</text>
        <dbReference type="EC" id="2.7.13.3"/>
    </reaction>
</comment>
<reference evidence="11 12" key="1">
    <citation type="submission" date="2019-10" db="EMBL/GenBank/DDBJ databases">
        <title>Cognatihalovulum marinum gen. nov. sp. nov., a new member of the family Rhodobacteraceae isolated from deep seawater of the Northwest Indian Ocean.</title>
        <authorList>
            <person name="Ruan C."/>
            <person name="Wang J."/>
            <person name="Zheng X."/>
            <person name="Song L."/>
            <person name="Zhu Y."/>
            <person name="Huang Y."/>
            <person name="Lu Z."/>
            <person name="Du W."/>
            <person name="Huang L."/>
            <person name="Dai X."/>
        </authorList>
    </citation>
    <scope>NUCLEOTIDE SEQUENCE [LARGE SCALE GENOMIC DNA]</scope>
    <source>
        <strain evidence="11 12">2CG4</strain>
    </source>
</reference>
<organism evidence="11 12">
    <name type="scientific">Halovulum marinum</name>
    <dbReference type="NCBI Taxonomy" id="2662447"/>
    <lineage>
        <taxon>Bacteria</taxon>
        <taxon>Pseudomonadati</taxon>
        <taxon>Pseudomonadota</taxon>
        <taxon>Alphaproteobacteria</taxon>
        <taxon>Rhodobacterales</taxon>
        <taxon>Paracoccaceae</taxon>
        <taxon>Halovulum</taxon>
    </lineage>
</organism>
<sequence>MLRRQNPHRDPMSFLAGDSEMAHRIRNFDWSGHPLGPPETWPQSLRSALGICLKSAFPTAIYWGSEMHLLYNDAWSAIPGPRHPDCLGARARDVWSDIWHVIEPQFTQLIESGEGIFVEDQLLPLRRYGFEEETYWNYSFTPIRGEDGAIEGVFNSGSETTDKVFLRRQTEFLLSLSDMLRTASGPDRTMTSACEALGRHFGAQRVGLRDAGPGARPDILPVAAEWTAAGLLPVDAALPFEDLGAVAATLARGHVIRIDCLDRITDPAVRTHFEALGSAAFLAVPWTANGELVAAMFVHLDRERRWTSDDVTTVEKVLERTMGAIERERARLREQVMMREIDHRARNLLAVVRALARITDAPDIAAYRVKFMSSLEALSKTHALLAAERWTGVSLHNLLEAELAPYQAGDGARATLDGPPILLDAEMAQTMAMILHELSTNAAKHGALADPEGTIAVSWSSTPEDVLDLRWTESSRADRAAAPPKPTGFGSDMLGHVIDKQLGGEIVRDFSGGRLVCTLRLPLRRAGQADAPRQPAGDDGTAPARDAPSAQRILVVEDDPIVAMDLADTLETLGYTVVATAHNVASALTSLHKTPPDLAVIDINLGRETSEPIARELLARGIPFLLSTGYEAEADPESVFASQPRIIKPFSSTELKERLGALAGRPAG</sequence>
<evidence type="ECO:0000256" key="2">
    <source>
        <dbReference type="ARBA" id="ARBA00012438"/>
    </source>
</evidence>
<dbReference type="InterPro" id="IPR035965">
    <property type="entry name" value="PAS-like_dom_sf"/>
</dbReference>
<gene>
    <name evidence="11" type="ORF">GE300_10505</name>
</gene>
<dbReference type="PROSITE" id="PS50110">
    <property type="entry name" value="RESPONSE_REGULATORY"/>
    <property type="match status" value="1"/>
</dbReference>
<evidence type="ECO:0000256" key="9">
    <source>
        <dbReference type="SAM" id="MobiDB-lite"/>
    </source>
</evidence>
<dbReference type="AlphaFoldDB" id="A0A6L5Z148"/>
<dbReference type="EC" id="2.7.13.3" evidence="2"/>
<feature type="domain" description="Response regulatory" evidence="10">
    <location>
        <begin position="552"/>
        <end position="663"/>
    </location>
</feature>
<evidence type="ECO:0000313" key="12">
    <source>
        <dbReference type="Proteomes" id="UP000474957"/>
    </source>
</evidence>
<dbReference type="GO" id="GO:0004673">
    <property type="term" value="F:protein histidine kinase activity"/>
    <property type="evidence" value="ECO:0007669"/>
    <property type="project" value="UniProtKB-EC"/>
</dbReference>
<evidence type="ECO:0000256" key="1">
    <source>
        <dbReference type="ARBA" id="ARBA00000085"/>
    </source>
</evidence>
<dbReference type="Gene3D" id="3.30.450.20">
    <property type="entry name" value="PAS domain"/>
    <property type="match status" value="1"/>
</dbReference>
<dbReference type="Pfam" id="PF00072">
    <property type="entry name" value="Response_reg"/>
    <property type="match status" value="1"/>
</dbReference>
<dbReference type="GO" id="GO:0005524">
    <property type="term" value="F:ATP binding"/>
    <property type="evidence" value="ECO:0007669"/>
    <property type="project" value="UniProtKB-KW"/>
</dbReference>
<dbReference type="InterPro" id="IPR001789">
    <property type="entry name" value="Sig_transdc_resp-reg_receiver"/>
</dbReference>
<evidence type="ECO:0000313" key="11">
    <source>
        <dbReference type="EMBL" id="MSU90039.1"/>
    </source>
</evidence>
<keyword evidence="3 8" id="KW-0597">Phosphoprotein</keyword>
<dbReference type="InterPro" id="IPR011006">
    <property type="entry name" value="CheY-like_superfamily"/>
</dbReference>
<dbReference type="Gene3D" id="3.40.50.2300">
    <property type="match status" value="1"/>
</dbReference>
<evidence type="ECO:0000256" key="6">
    <source>
        <dbReference type="ARBA" id="ARBA00022777"/>
    </source>
</evidence>
<evidence type="ECO:0000256" key="7">
    <source>
        <dbReference type="ARBA" id="ARBA00022840"/>
    </source>
</evidence>
<evidence type="ECO:0000259" key="10">
    <source>
        <dbReference type="PROSITE" id="PS50110"/>
    </source>
</evidence>
<dbReference type="SUPFAM" id="SSF52172">
    <property type="entry name" value="CheY-like"/>
    <property type="match status" value="1"/>
</dbReference>
<dbReference type="InterPro" id="IPR029016">
    <property type="entry name" value="GAF-like_dom_sf"/>
</dbReference>
<dbReference type="RefSeq" id="WP_154446534.1">
    <property type="nucleotide sequence ID" value="NZ_WIND01000007.1"/>
</dbReference>
<dbReference type="EMBL" id="WIND01000007">
    <property type="protein sequence ID" value="MSU90039.1"/>
    <property type="molecule type" value="Genomic_DNA"/>
</dbReference>
<evidence type="ECO:0000256" key="5">
    <source>
        <dbReference type="ARBA" id="ARBA00022741"/>
    </source>
</evidence>
<dbReference type="SMART" id="SM00448">
    <property type="entry name" value="REC"/>
    <property type="match status" value="1"/>
</dbReference>
<feature type="modified residue" description="4-aspartylphosphate" evidence="8">
    <location>
        <position position="602"/>
    </location>
</feature>
<keyword evidence="12" id="KW-1185">Reference proteome</keyword>
<dbReference type="Pfam" id="PF08448">
    <property type="entry name" value="PAS_4"/>
    <property type="match status" value="1"/>
</dbReference>
<dbReference type="SUPFAM" id="SSF55785">
    <property type="entry name" value="PYP-like sensor domain (PAS domain)"/>
    <property type="match status" value="1"/>
</dbReference>
<dbReference type="SMART" id="SM00911">
    <property type="entry name" value="HWE_HK"/>
    <property type="match status" value="1"/>
</dbReference>
<dbReference type="SUPFAM" id="SSF55781">
    <property type="entry name" value="GAF domain-like"/>
    <property type="match status" value="1"/>
</dbReference>
<dbReference type="InterPro" id="IPR036890">
    <property type="entry name" value="HATPase_C_sf"/>
</dbReference>
<dbReference type="Gene3D" id="3.30.450.40">
    <property type="match status" value="1"/>
</dbReference>
<evidence type="ECO:0000256" key="8">
    <source>
        <dbReference type="PROSITE-ProRule" id="PRU00169"/>
    </source>
</evidence>
<dbReference type="Gene3D" id="3.30.565.10">
    <property type="entry name" value="Histidine kinase-like ATPase, C-terminal domain"/>
    <property type="match status" value="1"/>
</dbReference>
<dbReference type="SMART" id="SM00065">
    <property type="entry name" value="GAF"/>
    <property type="match status" value="1"/>
</dbReference>
<name>A0A6L5Z148_9RHOB</name>